<evidence type="ECO:0000313" key="13">
    <source>
        <dbReference type="Proteomes" id="UP001596407"/>
    </source>
</evidence>
<dbReference type="InterPro" id="IPR003661">
    <property type="entry name" value="HisK_dim/P_dom"/>
</dbReference>
<dbReference type="InterPro" id="IPR036890">
    <property type="entry name" value="HATPase_C_sf"/>
</dbReference>
<keyword evidence="12" id="KW-0547">Nucleotide-binding</keyword>
<evidence type="ECO:0000259" key="10">
    <source>
        <dbReference type="PROSITE" id="PS50110"/>
    </source>
</evidence>
<evidence type="ECO:0000256" key="1">
    <source>
        <dbReference type="ARBA" id="ARBA00000085"/>
    </source>
</evidence>
<dbReference type="PROSITE" id="PS50112">
    <property type="entry name" value="PAS"/>
    <property type="match status" value="1"/>
</dbReference>
<dbReference type="InterPro" id="IPR005467">
    <property type="entry name" value="His_kinase_dom"/>
</dbReference>
<keyword evidence="13" id="KW-1185">Reference proteome</keyword>
<keyword evidence="5" id="KW-0418">Kinase</keyword>
<evidence type="ECO:0000313" key="12">
    <source>
        <dbReference type="EMBL" id="MFC7078931.1"/>
    </source>
</evidence>
<dbReference type="Gene3D" id="3.30.565.10">
    <property type="entry name" value="Histidine kinase-like ATPase, C-terminal domain"/>
    <property type="match status" value="1"/>
</dbReference>
<dbReference type="SMART" id="SM00448">
    <property type="entry name" value="REC"/>
    <property type="match status" value="1"/>
</dbReference>
<sequence>MAAIRVLLVDDRPPVADLTATYLERVSDDISVCIETSAGDGLSRLDDETFDCVVSDYDMPRKDGLEFLADVREEAPDLPFVLFTGKGSEEIASEAISAGVTDYLQKGSGSEQYEVLANRIENAVAQYRAEREAREATEQVRRMHNRITDAFYALDDDWRITYINEQAADFVECSADEIVGTDLRQAVPEDAGEEFYEAYREAFETQESVTLATESVLQPGRWVEERVYPSEDGLSIYFRDITERRRREQTLSALHDATRELMHAETEREIASIVCRIAETVLEFPGTGVRLYDDDRDALVNVAIGGEGAEEVDERPIFGIEDSPHGRAYREGETVTVEVDEAETDDLGPFSRTMYVPMGEYGLLSVGKHEDEPFSESNVQFVEILSGNARAALDRADRESRLREREQALETQNERLEEFASVVSHDLRNPLNVARGHLELARRTGREESFDRVAAAHDRMESLIDDLLALARKGQTVGRTEPVAVADAADRAWENVATEGAALEVESYETVEADPDRLCNLFENLFRNAVDHAGDDVTVRVTASDGGDRFAVADDGPGVPEDEREQVFEYGYSADGGVGLGLAIVKGIADAHGWAVEVGESEAGGAEFGFELDG</sequence>
<dbReference type="InterPro" id="IPR035965">
    <property type="entry name" value="PAS-like_dom_sf"/>
</dbReference>
<dbReference type="InterPro" id="IPR003594">
    <property type="entry name" value="HATPase_dom"/>
</dbReference>
<evidence type="ECO:0000256" key="8">
    <source>
        <dbReference type="SAM" id="Coils"/>
    </source>
</evidence>
<proteinExistence type="predicted"/>
<evidence type="ECO:0000256" key="3">
    <source>
        <dbReference type="ARBA" id="ARBA00022553"/>
    </source>
</evidence>
<feature type="domain" description="Response regulatory" evidence="10">
    <location>
        <begin position="5"/>
        <end position="121"/>
    </location>
</feature>
<evidence type="ECO:0000256" key="2">
    <source>
        <dbReference type="ARBA" id="ARBA00012438"/>
    </source>
</evidence>
<dbReference type="SMART" id="SM00388">
    <property type="entry name" value="HisKA"/>
    <property type="match status" value="1"/>
</dbReference>
<evidence type="ECO:0000256" key="5">
    <source>
        <dbReference type="ARBA" id="ARBA00022777"/>
    </source>
</evidence>
<dbReference type="NCBIfam" id="TIGR00229">
    <property type="entry name" value="sensory_box"/>
    <property type="match status" value="1"/>
</dbReference>
<feature type="domain" description="Histidine kinase" evidence="9">
    <location>
        <begin position="422"/>
        <end position="614"/>
    </location>
</feature>
<dbReference type="Proteomes" id="UP001596407">
    <property type="component" value="Unassembled WGS sequence"/>
</dbReference>
<dbReference type="SUPFAM" id="SSF55781">
    <property type="entry name" value="GAF domain-like"/>
    <property type="match status" value="1"/>
</dbReference>
<feature type="domain" description="PAS" evidence="11">
    <location>
        <begin position="136"/>
        <end position="206"/>
    </location>
</feature>
<dbReference type="PANTHER" id="PTHR43711">
    <property type="entry name" value="TWO-COMPONENT HISTIDINE KINASE"/>
    <property type="match status" value="1"/>
</dbReference>
<dbReference type="GO" id="GO:0005524">
    <property type="term" value="F:ATP binding"/>
    <property type="evidence" value="ECO:0007669"/>
    <property type="project" value="UniProtKB-KW"/>
</dbReference>
<reference evidence="12 13" key="1">
    <citation type="journal article" date="2019" name="Int. J. Syst. Evol. Microbiol.">
        <title>The Global Catalogue of Microorganisms (GCM) 10K type strain sequencing project: providing services to taxonomists for standard genome sequencing and annotation.</title>
        <authorList>
            <consortium name="The Broad Institute Genomics Platform"/>
            <consortium name="The Broad Institute Genome Sequencing Center for Infectious Disease"/>
            <person name="Wu L."/>
            <person name="Ma J."/>
        </authorList>
    </citation>
    <scope>NUCLEOTIDE SEQUENCE [LARGE SCALE GENOMIC DNA]</scope>
    <source>
        <strain evidence="12 13">DT72</strain>
    </source>
</reference>
<name>A0ABD5WEU7_9EURY</name>
<dbReference type="InterPro" id="IPR003018">
    <property type="entry name" value="GAF"/>
</dbReference>
<feature type="modified residue" description="4-aspartylphosphate" evidence="7">
    <location>
        <position position="56"/>
    </location>
</feature>
<dbReference type="Pfam" id="PF13185">
    <property type="entry name" value="GAF_2"/>
    <property type="match status" value="1"/>
</dbReference>
<dbReference type="SUPFAM" id="SSF55785">
    <property type="entry name" value="PYP-like sensor domain (PAS domain)"/>
    <property type="match status" value="1"/>
</dbReference>
<dbReference type="Pfam" id="PF00512">
    <property type="entry name" value="HisKA"/>
    <property type="match status" value="1"/>
</dbReference>
<dbReference type="PRINTS" id="PR00344">
    <property type="entry name" value="BCTRLSENSOR"/>
</dbReference>
<evidence type="ECO:0000256" key="6">
    <source>
        <dbReference type="ARBA" id="ARBA00023012"/>
    </source>
</evidence>
<organism evidence="12 13">
    <name type="scientific">Halorussus caseinilyticus</name>
    <dbReference type="NCBI Taxonomy" id="3034025"/>
    <lineage>
        <taxon>Archaea</taxon>
        <taxon>Methanobacteriati</taxon>
        <taxon>Methanobacteriota</taxon>
        <taxon>Stenosarchaea group</taxon>
        <taxon>Halobacteria</taxon>
        <taxon>Halobacteriales</taxon>
        <taxon>Haladaptataceae</taxon>
        <taxon>Halorussus</taxon>
    </lineage>
</organism>
<dbReference type="PROSITE" id="PS50110">
    <property type="entry name" value="RESPONSE_REGULATORY"/>
    <property type="match status" value="1"/>
</dbReference>
<keyword evidence="4" id="KW-0808">Transferase</keyword>
<evidence type="ECO:0000256" key="4">
    <source>
        <dbReference type="ARBA" id="ARBA00022679"/>
    </source>
</evidence>
<gene>
    <name evidence="12" type="ORF">ACFQJ6_01090</name>
</gene>
<dbReference type="InterPro" id="IPR013656">
    <property type="entry name" value="PAS_4"/>
</dbReference>
<dbReference type="Pfam" id="PF08448">
    <property type="entry name" value="PAS_4"/>
    <property type="match status" value="1"/>
</dbReference>
<dbReference type="InterPro" id="IPR004358">
    <property type="entry name" value="Sig_transdc_His_kin-like_C"/>
</dbReference>
<dbReference type="PANTHER" id="PTHR43711:SF1">
    <property type="entry name" value="HISTIDINE KINASE 1"/>
    <property type="match status" value="1"/>
</dbReference>
<dbReference type="RefSeq" id="WP_276282606.1">
    <property type="nucleotide sequence ID" value="NZ_CP119810.1"/>
</dbReference>
<dbReference type="AlphaFoldDB" id="A0ABD5WEU7"/>
<dbReference type="InterPro" id="IPR011006">
    <property type="entry name" value="CheY-like_superfamily"/>
</dbReference>
<dbReference type="InterPro" id="IPR001789">
    <property type="entry name" value="Sig_transdc_resp-reg_receiver"/>
</dbReference>
<keyword evidence="3 7" id="KW-0597">Phosphoprotein</keyword>
<dbReference type="GeneID" id="79305373"/>
<dbReference type="Pfam" id="PF02518">
    <property type="entry name" value="HATPase_c"/>
    <property type="match status" value="1"/>
</dbReference>
<evidence type="ECO:0000259" key="9">
    <source>
        <dbReference type="PROSITE" id="PS50109"/>
    </source>
</evidence>
<dbReference type="SMART" id="SM00091">
    <property type="entry name" value="PAS"/>
    <property type="match status" value="1"/>
</dbReference>
<dbReference type="GO" id="GO:0000160">
    <property type="term" value="P:phosphorelay signal transduction system"/>
    <property type="evidence" value="ECO:0007669"/>
    <property type="project" value="UniProtKB-KW"/>
</dbReference>
<accession>A0ABD5WEU7</accession>
<dbReference type="CDD" id="cd00130">
    <property type="entry name" value="PAS"/>
    <property type="match status" value="1"/>
</dbReference>
<dbReference type="InterPro" id="IPR029016">
    <property type="entry name" value="GAF-like_dom_sf"/>
</dbReference>
<dbReference type="InterPro" id="IPR036097">
    <property type="entry name" value="HisK_dim/P_sf"/>
</dbReference>
<dbReference type="EMBL" id="JBHSZH010000001">
    <property type="protein sequence ID" value="MFC7078931.1"/>
    <property type="molecule type" value="Genomic_DNA"/>
</dbReference>
<dbReference type="Gene3D" id="3.30.450.20">
    <property type="entry name" value="PAS domain"/>
    <property type="match status" value="1"/>
</dbReference>
<dbReference type="InterPro" id="IPR000014">
    <property type="entry name" value="PAS"/>
</dbReference>
<dbReference type="CDD" id="cd00082">
    <property type="entry name" value="HisKA"/>
    <property type="match status" value="1"/>
</dbReference>
<feature type="coiled-coil region" evidence="8">
    <location>
        <begin position="110"/>
        <end position="137"/>
    </location>
</feature>
<dbReference type="Gene3D" id="3.40.50.2300">
    <property type="match status" value="1"/>
</dbReference>
<dbReference type="CDD" id="cd00156">
    <property type="entry name" value="REC"/>
    <property type="match status" value="1"/>
</dbReference>
<keyword evidence="6" id="KW-0902">Two-component regulatory system</keyword>
<dbReference type="Gene3D" id="3.30.450.40">
    <property type="match status" value="1"/>
</dbReference>
<protein>
    <recommendedName>
        <fullName evidence="2">histidine kinase</fullName>
        <ecNumber evidence="2">2.7.13.3</ecNumber>
    </recommendedName>
</protein>
<dbReference type="Pfam" id="PF00072">
    <property type="entry name" value="Response_reg"/>
    <property type="match status" value="1"/>
</dbReference>
<evidence type="ECO:0000256" key="7">
    <source>
        <dbReference type="PROSITE-ProRule" id="PRU00169"/>
    </source>
</evidence>
<dbReference type="GO" id="GO:0004673">
    <property type="term" value="F:protein histidine kinase activity"/>
    <property type="evidence" value="ECO:0007669"/>
    <property type="project" value="UniProtKB-EC"/>
</dbReference>
<comment type="catalytic activity">
    <reaction evidence="1">
        <text>ATP + protein L-histidine = ADP + protein N-phospho-L-histidine.</text>
        <dbReference type="EC" id="2.7.13.3"/>
    </reaction>
</comment>
<dbReference type="SMART" id="SM00387">
    <property type="entry name" value="HATPase_c"/>
    <property type="match status" value="1"/>
</dbReference>
<evidence type="ECO:0000259" key="11">
    <source>
        <dbReference type="PROSITE" id="PS50112"/>
    </source>
</evidence>
<dbReference type="SUPFAM" id="SSF52172">
    <property type="entry name" value="CheY-like"/>
    <property type="match status" value="1"/>
</dbReference>
<dbReference type="PROSITE" id="PS50109">
    <property type="entry name" value="HIS_KIN"/>
    <property type="match status" value="1"/>
</dbReference>
<keyword evidence="8" id="KW-0175">Coiled coil</keyword>
<comment type="caution">
    <text evidence="12">The sequence shown here is derived from an EMBL/GenBank/DDBJ whole genome shotgun (WGS) entry which is preliminary data.</text>
</comment>
<dbReference type="SUPFAM" id="SSF47384">
    <property type="entry name" value="Homodimeric domain of signal transducing histidine kinase"/>
    <property type="match status" value="1"/>
</dbReference>
<keyword evidence="12" id="KW-0067">ATP-binding</keyword>
<dbReference type="SUPFAM" id="SSF55874">
    <property type="entry name" value="ATPase domain of HSP90 chaperone/DNA topoisomerase II/histidine kinase"/>
    <property type="match status" value="1"/>
</dbReference>
<dbReference type="Gene3D" id="1.10.287.130">
    <property type="match status" value="1"/>
</dbReference>
<dbReference type="InterPro" id="IPR050736">
    <property type="entry name" value="Sensor_HK_Regulatory"/>
</dbReference>
<dbReference type="EC" id="2.7.13.3" evidence="2"/>